<evidence type="ECO:0000256" key="5">
    <source>
        <dbReference type="ARBA" id="ARBA00023136"/>
    </source>
</evidence>
<dbReference type="Gene3D" id="3.30.700.10">
    <property type="entry name" value="Glycoprotein, Type 4 Pilin"/>
    <property type="match status" value="1"/>
</dbReference>
<accession>A0ABM8Q8E0</accession>
<dbReference type="RefSeq" id="WP_268250104.1">
    <property type="nucleotide sequence ID" value="NZ_CAJHOE010000007.1"/>
</dbReference>
<dbReference type="SUPFAM" id="SSF54523">
    <property type="entry name" value="Pili subunits"/>
    <property type="match status" value="1"/>
</dbReference>
<proteinExistence type="predicted"/>
<dbReference type="Pfam" id="PF07963">
    <property type="entry name" value="N_methyl"/>
    <property type="match status" value="1"/>
</dbReference>
<dbReference type="PANTHER" id="PTHR30093:SF44">
    <property type="entry name" value="TYPE II SECRETION SYSTEM CORE PROTEIN G"/>
    <property type="match status" value="1"/>
</dbReference>
<reference evidence="6 7" key="1">
    <citation type="submission" date="2020-11" db="EMBL/GenBank/DDBJ databases">
        <authorList>
            <person name="Peeters C."/>
        </authorList>
    </citation>
    <scope>NUCLEOTIDE SEQUENCE [LARGE SCALE GENOMIC DNA]</scope>
    <source>
        <strain evidence="6 7">LMG 8286</strain>
    </source>
</reference>
<evidence type="ECO:0000256" key="3">
    <source>
        <dbReference type="ARBA" id="ARBA00022692"/>
    </source>
</evidence>
<protein>
    <recommendedName>
        <fullName evidence="8">Type II secretion system protein</fullName>
    </recommendedName>
</protein>
<keyword evidence="2" id="KW-0488">Methylation</keyword>
<evidence type="ECO:0000313" key="6">
    <source>
        <dbReference type="EMBL" id="CAD7289226.1"/>
    </source>
</evidence>
<keyword evidence="3" id="KW-0812">Transmembrane</keyword>
<dbReference type="NCBIfam" id="TIGR02532">
    <property type="entry name" value="IV_pilin_GFxxxE"/>
    <property type="match status" value="1"/>
</dbReference>
<evidence type="ECO:0000256" key="1">
    <source>
        <dbReference type="ARBA" id="ARBA00004167"/>
    </source>
</evidence>
<sequence>MRRGFTMIELIFVIVILGILAAVAIPRLTITRDDAEVAKAATNLSTLVADISAYYTSQGTFAPTFKEMTNVQVANEATSALRSATSLETKTATLKTADKECIKIFLSGAVAGGQPATLLIQPGLNASEPICSKILEMGTVKAFTQANFKYTPAGQTAPQEVNGIAISGIGVKY</sequence>
<dbReference type="EMBL" id="CAJHOE010000007">
    <property type="protein sequence ID" value="CAD7289226.1"/>
    <property type="molecule type" value="Genomic_DNA"/>
</dbReference>
<evidence type="ECO:0000256" key="2">
    <source>
        <dbReference type="ARBA" id="ARBA00022481"/>
    </source>
</evidence>
<comment type="caution">
    <text evidence="6">The sequence shown here is derived from an EMBL/GenBank/DDBJ whole genome shotgun (WGS) entry which is preliminary data.</text>
</comment>
<dbReference type="InterPro" id="IPR012902">
    <property type="entry name" value="N_methyl_site"/>
</dbReference>
<keyword evidence="4" id="KW-1133">Transmembrane helix</keyword>
<keyword evidence="7" id="KW-1185">Reference proteome</keyword>
<keyword evidence="5" id="KW-0472">Membrane</keyword>
<name>A0ABM8Q8E0_9BACT</name>
<gene>
    <name evidence="6" type="ORF">LMG8286_01702</name>
</gene>
<evidence type="ECO:0008006" key="8">
    <source>
        <dbReference type="Google" id="ProtNLM"/>
    </source>
</evidence>
<organism evidence="6 7">
    <name type="scientific">Campylobacter suis</name>
    <dbReference type="NCBI Taxonomy" id="2790657"/>
    <lineage>
        <taxon>Bacteria</taxon>
        <taxon>Pseudomonadati</taxon>
        <taxon>Campylobacterota</taxon>
        <taxon>Epsilonproteobacteria</taxon>
        <taxon>Campylobacterales</taxon>
        <taxon>Campylobacteraceae</taxon>
        <taxon>Campylobacter</taxon>
    </lineage>
</organism>
<dbReference type="InterPro" id="IPR045584">
    <property type="entry name" value="Pilin-like"/>
</dbReference>
<dbReference type="Proteomes" id="UP000789359">
    <property type="component" value="Unassembled WGS sequence"/>
</dbReference>
<comment type="subcellular location">
    <subcellularLocation>
        <location evidence="1">Membrane</location>
        <topology evidence="1">Single-pass membrane protein</topology>
    </subcellularLocation>
</comment>
<dbReference type="PANTHER" id="PTHR30093">
    <property type="entry name" value="GENERAL SECRETION PATHWAY PROTEIN G"/>
    <property type="match status" value="1"/>
</dbReference>
<evidence type="ECO:0000256" key="4">
    <source>
        <dbReference type="ARBA" id="ARBA00022989"/>
    </source>
</evidence>
<evidence type="ECO:0000313" key="7">
    <source>
        <dbReference type="Proteomes" id="UP000789359"/>
    </source>
</evidence>